<organism evidence="1 2">
    <name type="scientific">Kaistella flava</name>
    <name type="common">ex Peng et al. 2021</name>
    <dbReference type="NCBI Taxonomy" id="2038776"/>
    <lineage>
        <taxon>Bacteria</taxon>
        <taxon>Pseudomonadati</taxon>
        <taxon>Bacteroidota</taxon>
        <taxon>Flavobacteriia</taxon>
        <taxon>Flavobacteriales</taxon>
        <taxon>Weeksellaceae</taxon>
        <taxon>Chryseobacterium group</taxon>
        <taxon>Kaistella</taxon>
    </lineage>
</organism>
<gene>
    <name evidence="1" type="ORF">Q73A0000_11180</name>
</gene>
<dbReference type="GO" id="GO:0008168">
    <property type="term" value="F:methyltransferase activity"/>
    <property type="evidence" value="ECO:0007669"/>
    <property type="project" value="UniProtKB-KW"/>
</dbReference>
<dbReference type="GO" id="GO:0032259">
    <property type="term" value="P:methylation"/>
    <property type="evidence" value="ECO:0007669"/>
    <property type="project" value="UniProtKB-KW"/>
</dbReference>
<dbReference type="EMBL" id="CP040442">
    <property type="protein sequence ID" value="QOW10878.1"/>
    <property type="molecule type" value="Genomic_DNA"/>
</dbReference>
<dbReference type="InterPro" id="IPR029063">
    <property type="entry name" value="SAM-dependent_MTases_sf"/>
</dbReference>
<dbReference type="Pfam" id="PF13578">
    <property type="entry name" value="Methyltransf_24"/>
    <property type="match status" value="1"/>
</dbReference>
<dbReference type="AlphaFoldDB" id="A0A7M2Y9D7"/>
<dbReference type="KEGG" id="kfa:Q73A0000_11180"/>
<sequence length="258" mass="30239">MKIHLLKKDHVVINKTELTKISLAEQYLTNDYHIKAEIATKAEINKNPLRSDIINFILQNFKRETCYLEIGVRHTNENFDLIRSKIKYSVDPGYESETNDVDFKMTSDEFFAGLREGTFLNEQLKFDVIFIDGSHLADQVQKDINNSLEYLADDGYIVMHDCNPPTEFHASENYYYRISPSGGYWNGTTWKAFYNARKRTDIFSCCIDTDWGIGVISRKVDLGKPTNVKNDFFEYYILNRNREESLNLITFEKFKSYF</sequence>
<keyword evidence="1" id="KW-0489">Methyltransferase</keyword>
<dbReference type="RefSeq" id="WP_193811043.1">
    <property type="nucleotide sequence ID" value="NZ_CP040442.1"/>
</dbReference>
<reference evidence="1 2" key="1">
    <citation type="submission" date="2019-05" db="EMBL/GenBank/DDBJ databases">
        <title>Chryseobacterium sp. isolated from King George Island, maritime Antarctica.</title>
        <authorList>
            <person name="Peng X."/>
        </authorList>
    </citation>
    <scope>NUCLEOTIDE SEQUENCE [LARGE SCALE GENOMIC DNA]</scope>
    <source>
        <strain evidence="1 2">7-3A</strain>
    </source>
</reference>
<proteinExistence type="predicted"/>
<dbReference type="Gene3D" id="3.40.50.150">
    <property type="entry name" value="Vaccinia Virus protein VP39"/>
    <property type="match status" value="1"/>
</dbReference>
<evidence type="ECO:0000313" key="2">
    <source>
        <dbReference type="Proteomes" id="UP000594195"/>
    </source>
</evidence>
<dbReference type="Proteomes" id="UP000594195">
    <property type="component" value="Chromosome"/>
</dbReference>
<evidence type="ECO:0000313" key="1">
    <source>
        <dbReference type="EMBL" id="QOW10878.1"/>
    </source>
</evidence>
<accession>A0A7M2Y9D7</accession>
<keyword evidence="2" id="KW-1185">Reference proteome</keyword>
<protein>
    <submittedName>
        <fullName evidence="1">Class I SAM-dependent methyltransferase</fullName>
    </submittedName>
</protein>
<dbReference type="SUPFAM" id="SSF53335">
    <property type="entry name" value="S-adenosyl-L-methionine-dependent methyltransferases"/>
    <property type="match status" value="1"/>
</dbReference>
<keyword evidence="1" id="KW-0808">Transferase</keyword>
<name>A0A7M2Y9D7_9FLAO</name>